<protein>
    <submittedName>
        <fullName evidence="1">Uncharacterized protein</fullName>
    </submittedName>
</protein>
<comment type="caution">
    <text evidence="1">The sequence shown here is derived from an EMBL/GenBank/DDBJ whole genome shotgun (WGS) entry which is preliminary data.</text>
</comment>
<sequence length="839" mass="94407">MLSKKMGSSSATLFLLCFALFSFAANAYEVSHDGRAITINGERKILISGTIHYPRSTAEMWPSLINKAKEGGLQVIETYVFWNAHEPLRRQYDFSGNLDLVRFIKTVQSEGLYVLLRIGPYVCAEWSYGGFPVWLHNIPNIKFRTKNDAFMSEMKNFTTLIVDMMKTEKLFASQGGPIIAAQIENEYGNVNGPYGDDGKEYIKWCAQLADSYQIGVPWVMCQQDDAPPPMLNTCNGWYCDQWQPNSNSTPKIWTENWTGWYKNWGNPNPHRTAEDLAFSVARFFQYGGSFQNYYMYHGGTNFGRTAGGPYITTSYDYDAPLDEYGNKNQPKWGHLKQLHLLLKSMEKILTHGVSRNIEYGNQMTATVYSYAGRSVCFLGNADDSRDATINFRNTNYTISAWSVSILPDCYTEVSAQTSTMVRKENEADDAGEPFALKWRWMYEPYDQLLNSSAFGSKISASVLLDQKVVTNDTSDYLWYTTSFDVKKTDPIWGKEVKLRVNTSGHGLHAFVNGGYVGSKYANYSHYKFQYESVIQLQLGKNEIALLSATVGLTNYGSFFDNVEVGIHGPVELVAEAGNNETITMDLSTNKWVYKVGLQGERDEFYNPLKTKEEDWLTRNLPTNSIFVWYKTTFKSPLGNDPVVVDLMGLGKGFAWVNGNNIGRYWTSYLADQDGCSSTCDYRGTYGSTKCLTKCGEPSQRWYHVPRSFLRDDGDNTFIVLEELGGSPYNIKFQTVTVGRASAHAYEGHKLELSCQGEKVISEIKFASFGQPKGEIGSFEKGHCESPKALSVIKTKCVGKESCSIRISERVLGSTGCKVEQNRLAVEAICDTKVNEEAIN</sequence>
<name>A0ACB9LQW3_BAUVA</name>
<keyword evidence="2" id="KW-1185">Reference proteome</keyword>
<dbReference type="EMBL" id="CM039436">
    <property type="protein sequence ID" value="KAI4313741.1"/>
    <property type="molecule type" value="Genomic_DNA"/>
</dbReference>
<dbReference type="Proteomes" id="UP000828941">
    <property type="component" value="Chromosome 11"/>
</dbReference>
<proteinExistence type="predicted"/>
<evidence type="ECO:0000313" key="2">
    <source>
        <dbReference type="Proteomes" id="UP000828941"/>
    </source>
</evidence>
<gene>
    <name evidence="1" type="ORF">L6164_026697</name>
</gene>
<organism evidence="1 2">
    <name type="scientific">Bauhinia variegata</name>
    <name type="common">Purple orchid tree</name>
    <name type="synonym">Phanera variegata</name>
    <dbReference type="NCBI Taxonomy" id="167791"/>
    <lineage>
        <taxon>Eukaryota</taxon>
        <taxon>Viridiplantae</taxon>
        <taxon>Streptophyta</taxon>
        <taxon>Embryophyta</taxon>
        <taxon>Tracheophyta</taxon>
        <taxon>Spermatophyta</taxon>
        <taxon>Magnoliopsida</taxon>
        <taxon>eudicotyledons</taxon>
        <taxon>Gunneridae</taxon>
        <taxon>Pentapetalae</taxon>
        <taxon>rosids</taxon>
        <taxon>fabids</taxon>
        <taxon>Fabales</taxon>
        <taxon>Fabaceae</taxon>
        <taxon>Cercidoideae</taxon>
        <taxon>Cercideae</taxon>
        <taxon>Bauhiniinae</taxon>
        <taxon>Bauhinia</taxon>
    </lineage>
</organism>
<accession>A0ACB9LQW3</accession>
<reference evidence="1 2" key="1">
    <citation type="journal article" date="2022" name="DNA Res.">
        <title>Chromosomal-level genome assembly of the orchid tree Bauhinia variegata (Leguminosae; Cercidoideae) supports the allotetraploid origin hypothesis of Bauhinia.</title>
        <authorList>
            <person name="Zhong Y."/>
            <person name="Chen Y."/>
            <person name="Zheng D."/>
            <person name="Pang J."/>
            <person name="Liu Y."/>
            <person name="Luo S."/>
            <person name="Meng S."/>
            <person name="Qian L."/>
            <person name="Wei D."/>
            <person name="Dai S."/>
            <person name="Zhou R."/>
        </authorList>
    </citation>
    <scope>NUCLEOTIDE SEQUENCE [LARGE SCALE GENOMIC DNA]</scope>
    <source>
        <strain evidence="1">BV-YZ2020</strain>
    </source>
</reference>
<evidence type="ECO:0000313" key="1">
    <source>
        <dbReference type="EMBL" id="KAI4313741.1"/>
    </source>
</evidence>